<reference evidence="1 2" key="1">
    <citation type="journal article" date="2021" name="Int. J. Syst. Evol. Microbiol.">
        <title>Faecalibacter bovis sp. nov., isolated from cow faeces.</title>
        <authorList>
            <person name="Li F."/>
            <person name="Zhao W."/>
            <person name="Hong Q."/>
            <person name="Shao Q."/>
            <person name="Song J."/>
            <person name="Yang S."/>
        </authorList>
    </citation>
    <scope>NUCLEOTIDE SEQUENCE [LARGE SCALE GENOMIC DNA]</scope>
    <source>
        <strain evidence="1 2">ZY171143</strain>
    </source>
</reference>
<reference evidence="2" key="2">
    <citation type="submission" date="2021-04" db="EMBL/GenBank/DDBJ databases">
        <title>Taxonomy of Flavobacteriaceae bacterium ZY171143.</title>
        <authorList>
            <person name="Li F."/>
        </authorList>
    </citation>
    <scope>NUCLEOTIDE SEQUENCE [LARGE SCALE GENOMIC DNA]</scope>
    <source>
        <strain evidence="2">ZY171143</strain>
    </source>
</reference>
<dbReference type="Proteomes" id="UP000672011">
    <property type="component" value="Chromosome"/>
</dbReference>
<dbReference type="InterPro" id="IPR011235">
    <property type="entry name" value="MepB-like"/>
</dbReference>
<dbReference type="InterPro" id="IPR038231">
    <property type="entry name" value="MepB-like_sf"/>
</dbReference>
<evidence type="ECO:0000313" key="2">
    <source>
        <dbReference type="Proteomes" id="UP000672011"/>
    </source>
</evidence>
<dbReference type="EMBL" id="CP072842">
    <property type="protein sequence ID" value="QTV07044.1"/>
    <property type="molecule type" value="Genomic_DNA"/>
</dbReference>
<organism evidence="1 2">
    <name type="scientific">Faecalibacter bovis</name>
    <dbReference type="NCBI Taxonomy" id="2898187"/>
    <lineage>
        <taxon>Bacteria</taxon>
        <taxon>Pseudomonadati</taxon>
        <taxon>Bacteroidota</taxon>
        <taxon>Flavobacteriia</taxon>
        <taxon>Flavobacteriales</taxon>
        <taxon>Weeksellaceae</taxon>
        <taxon>Faecalibacter</taxon>
    </lineage>
</organism>
<gene>
    <name evidence="1" type="ORF">J9309_05215</name>
</gene>
<accession>A0ABX7XGS1</accession>
<sequence>MIHEFENYILKNLNYSISNLQKYEECNEYLGYNFIANNQLFKFRKAKITPKKVGQFVTLWKRNEQNITEPFHENDCFEYVIIATLDNAYLGYFIFPKAVLIEKNIISSNIKEGKRGFRVYPKWCNPTNKQAIKTQNWQLEYFIEIIKNQPDLNRIKSLLK</sequence>
<proteinExistence type="predicted"/>
<keyword evidence="2" id="KW-1185">Reference proteome</keyword>
<dbReference type="PIRSF" id="PIRSF032285">
    <property type="entry name" value="UCP032285"/>
    <property type="match status" value="1"/>
</dbReference>
<evidence type="ECO:0000313" key="1">
    <source>
        <dbReference type="EMBL" id="QTV07044.1"/>
    </source>
</evidence>
<protein>
    <submittedName>
        <fullName evidence="1">MepB family protein</fullName>
    </submittedName>
</protein>
<dbReference type="Gene3D" id="3.40.1350.140">
    <property type="entry name" value="MepB-like"/>
    <property type="match status" value="1"/>
</dbReference>
<dbReference type="Pfam" id="PF08877">
    <property type="entry name" value="MepB-like"/>
    <property type="match status" value="1"/>
</dbReference>
<name>A0ABX7XGS1_9FLAO</name>